<name>D3V5A6_XENBS</name>
<reference evidence="1" key="1">
    <citation type="journal article" date="2011" name="PLoS ONE">
        <title>The entomopathogenic bacterial endosymbionts xenorhabdus and photorhabdus: convergent lifestyles from divergent genomes.</title>
        <authorList>
            <person name="Chaston J.M."/>
            <person name="Suen G."/>
            <person name="Tucker S.L."/>
            <person name="Andersen A.W."/>
            <person name="Bhasin A."/>
            <person name="Bode E."/>
            <person name="Bode H.B."/>
            <person name="Brachmann A.O."/>
            <person name="Cowles C.E."/>
            <person name="Cowles K.N."/>
            <person name="Darby C."/>
            <person name="de Leon L."/>
            <person name="Drace K."/>
            <person name="Du Z."/>
            <person name="Givaudan A."/>
            <person name="Herbert Tran E.E."/>
            <person name="Jewell K.A."/>
            <person name="Knack J.J."/>
            <person name="Krasomil-Osterfeld K.C."/>
            <person name="Kukor R."/>
            <person name="Lanois A."/>
            <person name="Latreille P."/>
            <person name="Leimgruber N.K."/>
            <person name="Lipke C.M."/>
            <person name="Liu R."/>
            <person name="Lu X."/>
            <person name="Martens E.C."/>
            <person name="Marri P.R."/>
            <person name="Medigue C."/>
            <person name="Menard M.L."/>
            <person name="Miller N.M."/>
            <person name="Morales-Soto N."/>
            <person name="Norton S."/>
            <person name="Ogier J.C."/>
            <person name="Orchard S.S."/>
            <person name="Park D."/>
            <person name="Park Y."/>
            <person name="Qurollo B.A."/>
            <person name="Sugar D.R."/>
            <person name="Richards G.R."/>
            <person name="Rouy Z."/>
            <person name="Slominski B."/>
            <person name="Slominski K."/>
            <person name="Snyder H."/>
            <person name="Tjaden B.C."/>
            <person name="van der Hoeven R."/>
            <person name="Welch R.D."/>
            <person name="Wheeler C."/>
            <person name="Xiang B."/>
            <person name="Barbazuk B."/>
            <person name="Gaudriault S."/>
            <person name="Goodner B."/>
            <person name="Slater S.C."/>
            <person name="Forst S."/>
            <person name="Goldman B.S."/>
            <person name="Goodrich-Blair H."/>
        </authorList>
    </citation>
    <scope>NUCLEOTIDE SEQUENCE [LARGE SCALE GENOMIC DNA]</scope>
    <source>
        <strain evidence="1">SS-2004</strain>
    </source>
</reference>
<dbReference type="EMBL" id="FN667741">
    <property type="protein sequence ID" value="CBJ82835.1"/>
    <property type="molecule type" value="Genomic_DNA"/>
</dbReference>
<dbReference type="HOGENOM" id="CLU_207303_1_0_6"/>
<proteinExistence type="predicted"/>
<evidence type="ECO:0000313" key="2">
    <source>
        <dbReference type="Proteomes" id="UP000002045"/>
    </source>
</evidence>
<accession>D3V5A6</accession>
<dbReference type="Proteomes" id="UP000002045">
    <property type="component" value="Chromosome"/>
</dbReference>
<gene>
    <name evidence="1" type="ordered locus">XBJ1_3717</name>
</gene>
<dbReference type="AlphaFoldDB" id="D3V5A6"/>
<dbReference type="STRING" id="406818.XBJ1_3717"/>
<dbReference type="KEGG" id="xbo:XBJ1_3717"/>
<sequence>MFPVGTGINRGPTEFSLSIQSVPRRYGDKPNYDNWKLIFPQCSP</sequence>
<protein>
    <submittedName>
        <fullName evidence="1">Uncharacterized protein</fullName>
    </submittedName>
</protein>
<evidence type="ECO:0000313" key="1">
    <source>
        <dbReference type="EMBL" id="CBJ82835.1"/>
    </source>
</evidence>
<organism evidence="1 2">
    <name type="scientific">Xenorhabdus bovienii (strain SS-2004)</name>
    <name type="common">Xenorhabdus nematophila subsp. bovienii</name>
    <dbReference type="NCBI Taxonomy" id="406818"/>
    <lineage>
        <taxon>Bacteria</taxon>
        <taxon>Pseudomonadati</taxon>
        <taxon>Pseudomonadota</taxon>
        <taxon>Gammaproteobacteria</taxon>
        <taxon>Enterobacterales</taxon>
        <taxon>Morganellaceae</taxon>
        <taxon>Xenorhabdus</taxon>
    </lineage>
</organism>